<accession>A0A183LMT4</accession>
<proteinExistence type="predicted"/>
<reference evidence="1 2" key="1">
    <citation type="submission" date="2018-11" db="EMBL/GenBank/DDBJ databases">
        <authorList>
            <consortium name="Pathogen Informatics"/>
        </authorList>
    </citation>
    <scope>NUCLEOTIDE SEQUENCE [LARGE SCALE GENOMIC DNA]</scope>
    <source>
        <strain evidence="1 2">Zambia</strain>
    </source>
</reference>
<evidence type="ECO:0000313" key="1">
    <source>
        <dbReference type="EMBL" id="VDO64559.1"/>
    </source>
</evidence>
<name>A0A183LMT4_9TREM</name>
<evidence type="ECO:0000313" key="2">
    <source>
        <dbReference type="Proteomes" id="UP000277204"/>
    </source>
</evidence>
<protein>
    <submittedName>
        <fullName evidence="1">Uncharacterized protein</fullName>
    </submittedName>
</protein>
<dbReference type="EMBL" id="UZAI01001705">
    <property type="protein sequence ID" value="VDO64559.1"/>
    <property type="molecule type" value="Genomic_DNA"/>
</dbReference>
<organism evidence="1 2">
    <name type="scientific">Schistosoma margrebowiei</name>
    <dbReference type="NCBI Taxonomy" id="48269"/>
    <lineage>
        <taxon>Eukaryota</taxon>
        <taxon>Metazoa</taxon>
        <taxon>Spiralia</taxon>
        <taxon>Lophotrochozoa</taxon>
        <taxon>Platyhelminthes</taxon>
        <taxon>Trematoda</taxon>
        <taxon>Digenea</taxon>
        <taxon>Strigeidida</taxon>
        <taxon>Schistosomatoidea</taxon>
        <taxon>Schistosomatidae</taxon>
        <taxon>Schistosoma</taxon>
    </lineage>
</organism>
<gene>
    <name evidence="1" type="ORF">SMRZ_LOCUS5109</name>
</gene>
<dbReference type="AlphaFoldDB" id="A0A183LMT4"/>
<sequence>MKTSTSEEKHGMQYTSRMKLDDLDFTDDLPILKQTQQQICKSSISTIEEHLELKATVCQPTPKTELSIQMSIQFNCMGGNFENYERNHSEYTCVY</sequence>
<dbReference type="Proteomes" id="UP000277204">
    <property type="component" value="Unassembled WGS sequence"/>
</dbReference>
<keyword evidence="2" id="KW-1185">Reference proteome</keyword>